<keyword evidence="1" id="KW-0614">Plasmid</keyword>
<dbReference type="AlphaFoldDB" id="C3KNP5"/>
<dbReference type="SUPFAM" id="SSF52343">
    <property type="entry name" value="Ferredoxin reductase-like, C-terminal NADP-linked domain"/>
    <property type="match status" value="1"/>
</dbReference>
<dbReference type="Gene3D" id="3.40.50.80">
    <property type="entry name" value="Nucleotide-binding domain of ferredoxin-NADP reductase (FNR) module"/>
    <property type="match status" value="1"/>
</dbReference>
<dbReference type="Proteomes" id="UP000001054">
    <property type="component" value="Plasmid pNGR234b"/>
</dbReference>
<geneLocation type="plasmid" evidence="2">
    <name>sym pNGR234b</name>
</geneLocation>
<dbReference type="OrthoDB" id="9786134at2"/>
<evidence type="ECO:0000313" key="2">
    <source>
        <dbReference type="Proteomes" id="UP000001054"/>
    </source>
</evidence>
<keyword evidence="2" id="KW-1185">Reference proteome</keyword>
<dbReference type="InterPro" id="IPR039261">
    <property type="entry name" value="FNR_nucleotide-bd"/>
</dbReference>
<evidence type="ECO:0000313" key="1">
    <source>
        <dbReference type="EMBL" id="ACP21703.1"/>
    </source>
</evidence>
<accession>C3KNP5</accession>
<dbReference type="PATRIC" id="fig|394.7.peg.683"/>
<dbReference type="KEGG" id="rhi:NGR_b02370"/>
<proteinExistence type="predicted"/>
<dbReference type="EMBL" id="CP000874">
    <property type="protein sequence ID" value="ACP21703.1"/>
    <property type="molecule type" value="Genomic_DNA"/>
</dbReference>
<reference evidence="2" key="1">
    <citation type="journal article" date="2004" name="J. Bacteriol.">
        <title>An evolutionary hot spot: the pNGR234b replicon of Rhizobium sp. strain NGR234.</title>
        <authorList>
            <person name="Streit W.R."/>
            <person name="Schmitz R.A."/>
            <person name="Perret X."/>
            <person name="Staehelin C."/>
            <person name="Deakin W.J."/>
            <person name="Raasch C."/>
            <person name="Liesegang H."/>
            <person name="Broughton W.J."/>
        </authorList>
    </citation>
    <scope>NUCLEOTIDE SEQUENCE [LARGE SCALE GENOMIC DNA]</scope>
    <source>
        <strain evidence="2">NBRC 101917 / NGR234</strain>
    </source>
</reference>
<reference evidence="1 2" key="2">
    <citation type="journal article" date="2009" name="Appl. Environ. Microbiol.">
        <title>Rhizobium sp. strain NGR234 possesses a remarkable number of secretion systems.</title>
        <authorList>
            <person name="Schmeisser C."/>
            <person name="Liesegang H."/>
            <person name="Krysciak D."/>
            <person name="Bakkou N."/>
            <person name="Le Quere A."/>
            <person name="Wollherr A."/>
            <person name="Heinemeyer I."/>
            <person name="Morgenstern B."/>
            <person name="Pommerening-Roeser A."/>
            <person name="Flores M."/>
            <person name="Palacios R."/>
            <person name="Brenner S."/>
            <person name="Gottschalk G."/>
            <person name="Schmitz R.A."/>
            <person name="Broughton W.J."/>
            <person name="Perret X."/>
            <person name="Strittmatter A.W."/>
            <person name="Streit W.R."/>
        </authorList>
    </citation>
    <scope>NUCLEOTIDE SEQUENCE [LARGE SCALE GENOMIC DNA]</scope>
    <source>
        <strain evidence="2">NBRC 101917 / NGR234</strain>
    </source>
</reference>
<name>C3KNP5_SINFN</name>
<organism evidence="1 2">
    <name type="scientific">Sinorhizobium fredii (strain NBRC 101917 / NGR234)</name>
    <dbReference type="NCBI Taxonomy" id="394"/>
    <lineage>
        <taxon>Bacteria</taxon>
        <taxon>Pseudomonadati</taxon>
        <taxon>Pseudomonadota</taxon>
        <taxon>Alphaproteobacteria</taxon>
        <taxon>Hyphomicrobiales</taxon>
        <taxon>Rhizobiaceae</taxon>
        <taxon>Sinorhizobium/Ensifer group</taxon>
        <taxon>Sinorhizobium</taxon>
    </lineage>
</organism>
<gene>
    <name evidence="1" type="ordered locus">NGR_b02370</name>
</gene>
<dbReference type="HOGENOM" id="CLU_2344687_0_0_5"/>
<protein>
    <submittedName>
        <fullName evidence="1">Flavohemoglobin like protein</fullName>
    </submittedName>
</protein>
<sequence length="97" mass="10995">MRRKVHRAFKGGSRRFGVLGIADNPDNAIFSHHGLLEGQDYDYPGLVDVEKIRDEILLENADICGPVPFMRMQHDQLLGLGIPEAHIHYGIRPEFIC</sequence>